<dbReference type="InterPro" id="IPR050950">
    <property type="entry name" value="HTH-type_LysR_regulators"/>
</dbReference>
<evidence type="ECO:0000256" key="1">
    <source>
        <dbReference type="ARBA" id="ARBA00009437"/>
    </source>
</evidence>
<feature type="domain" description="HTH lysR-type" evidence="5">
    <location>
        <begin position="1"/>
        <end position="58"/>
    </location>
</feature>
<dbReference type="PROSITE" id="PS50931">
    <property type="entry name" value="HTH_LYSR"/>
    <property type="match status" value="1"/>
</dbReference>
<dbReference type="PANTHER" id="PTHR30419">
    <property type="entry name" value="HTH-TYPE TRANSCRIPTIONAL REGULATOR YBHD"/>
    <property type="match status" value="1"/>
</dbReference>
<dbReference type="InterPro" id="IPR036390">
    <property type="entry name" value="WH_DNA-bd_sf"/>
</dbReference>
<dbReference type="Gene3D" id="1.10.10.10">
    <property type="entry name" value="Winged helix-like DNA-binding domain superfamily/Winged helix DNA-binding domain"/>
    <property type="match status" value="1"/>
</dbReference>
<dbReference type="PRINTS" id="PR00039">
    <property type="entry name" value="HTHLYSR"/>
</dbReference>
<evidence type="ECO:0000313" key="6">
    <source>
        <dbReference type="EMBL" id="MBM7840803.1"/>
    </source>
</evidence>
<dbReference type="RefSeq" id="WP_204468623.1">
    <property type="nucleotide sequence ID" value="NZ_JAFBCV010000017.1"/>
</dbReference>
<dbReference type="GO" id="GO:0003677">
    <property type="term" value="F:DNA binding"/>
    <property type="evidence" value="ECO:0007669"/>
    <property type="project" value="UniProtKB-KW"/>
</dbReference>
<keyword evidence="2" id="KW-0805">Transcription regulation</keyword>
<keyword evidence="7" id="KW-1185">Reference proteome</keyword>
<evidence type="ECO:0000313" key="7">
    <source>
        <dbReference type="Proteomes" id="UP001179280"/>
    </source>
</evidence>
<dbReference type="Proteomes" id="UP001179280">
    <property type="component" value="Unassembled WGS sequence"/>
</dbReference>
<dbReference type="InterPro" id="IPR005119">
    <property type="entry name" value="LysR_subst-bd"/>
</dbReference>
<comment type="caution">
    <text evidence="6">The sequence shown here is derived from an EMBL/GenBank/DDBJ whole genome shotgun (WGS) entry which is preliminary data.</text>
</comment>
<dbReference type="CDD" id="cd08434">
    <property type="entry name" value="PBP2_GltC_like"/>
    <property type="match status" value="1"/>
</dbReference>
<dbReference type="Gene3D" id="3.40.190.290">
    <property type="match status" value="1"/>
</dbReference>
<name>A0ABS2SZ50_9BACI</name>
<dbReference type="PANTHER" id="PTHR30419:SF28">
    <property type="entry name" value="HTH-TYPE TRANSCRIPTIONAL REGULATOR BSDA"/>
    <property type="match status" value="1"/>
</dbReference>
<gene>
    <name evidence="6" type="ORF">JOC54_004096</name>
</gene>
<evidence type="ECO:0000259" key="5">
    <source>
        <dbReference type="PROSITE" id="PS50931"/>
    </source>
</evidence>
<dbReference type="InterPro" id="IPR000847">
    <property type="entry name" value="LysR_HTH_N"/>
</dbReference>
<dbReference type="EMBL" id="JAFBCV010000017">
    <property type="protein sequence ID" value="MBM7840803.1"/>
    <property type="molecule type" value="Genomic_DNA"/>
</dbReference>
<evidence type="ECO:0000256" key="3">
    <source>
        <dbReference type="ARBA" id="ARBA00023125"/>
    </source>
</evidence>
<comment type="similarity">
    <text evidence="1">Belongs to the LysR transcriptional regulatory family.</text>
</comment>
<sequence>MEWEQFTYFLSLAKLEHVTQAANELAITQSALSRSIARFESEIGVPLFDRRGRSLKLNAYGKRFKLRVESMQNEFEQGKQELQELLDPGKGNVAFGFLHSLSKEQIPQLIASFRVTHPSITFDLEQNASHLLVEQLESGRLDYCLISPNQLATHPQIEFTALFKEDLFVYLPKNHFLAAQQSVTLTDIKDEAIVHLKQDFSLRHFVDDLFNHVGIEPEITFEGAEVDTVAGLVAAGLGISILPDIPYKPANVVQLPLQALKAQRVIGIASAKGRFLAPSALLFRDFLMEQLKDA</sequence>
<organism evidence="6 7">
    <name type="scientific">Shouchella xiaoxiensis</name>
    <dbReference type="NCBI Taxonomy" id="766895"/>
    <lineage>
        <taxon>Bacteria</taxon>
        <taxon>Bacillati</taxon>
        <taxon>Bacillota</taxon>
        <taxon>Bacilli</taxon>
        <taxon>Bacillales</taxon>
        <taxon>Bacillaceae</taxon>
        <taxon>Shouchella</taxon>
    </lineage>
</organism>
<dbReference type="SUPFAM" id="SSF46785">
    <property type="entry name" value="Winged helix' DNA-binding domain"/>
    <property type="match status" value="1"/>
</dbReference>
<keyword evidence="3 6" id="KW-0238">DNA-binding</keyword>
<accession>A0ABS2SZ50</accession>
<evidence type="ECO:0000256" key="2">
    <source>
        <dbReference type="ARBA" id="ARBA00023015"/>
    </source>
</evidence>
<keyword evidence="4" id="KW-0804">Transcription</keyword>
<dbReference type="Pfam" id="PF00126">
    <property type="entry name" value="HTH_1"/>
    <property type="match status" value="1"/>
</dbReference>
<protein>
    <submittedName>
        <fullName evidence="6">DNA-binding transcriptional LysR family regulator</fullName>
    </submittedName>
</protein>
<dbReference type="SUPFAM" id="SSF53850">
    <property type="entry name" value="Periplasmic binding protein-like II"/>
    <property type="match status" value="1"/>
</dbReference>
<dbReference type="InterPro" id="IPR036388">
    <property type="entry name" value="WH-like_DNA-bd_sf"/>
</dbReference>
<dbReference type="Pfam" id="PF03466">
    <property type="entry name" value="LysR_substrate"/>
    <property type="match status" value="1"/>
</dbReference>
<evidence type="ECO:0000256" key="4">
    <source>
        <dbReference type="ARBA" id="ARBA00023163"/>
    </source>
</evidence>
<proteinExistence type="inferred from homology"/>
<reference evidence="6" key="1">
    <citation type="submission" date="2021-01" db="EMBL/GenBank/DDBJ databases">
        <title>Genomic Encyclopedia of Type Strains, Phase IV (KMG-IV): sequencing the most valuable type-strain genomes for metagenomic binning, comparative biology and taxonomic classification.</title>
        <authorList>
            <person name="Goeker M."/>
        </authorList>
    </citation>
    <scope>NUCLEOTIDE SEQUENCE</scope>
    <source>
        <strain evidence="6">DSM 21943</strain>
    </source>
</reference>